<proteinExistence type="predicted"/>
<reference evidence="1 2" key="1">
    <citation type="submission" date="2019-07" db="EMBL/GenBank/DDBJ databases">
        <title>Genomic Encyclopedia of Type Strains, Phase I: the one thousand microbial genomes (KMG-I) project.</title>
        <authorList>
            <person name="Kyrpides N."/>
        </authorList>
    </citation>
    <scope>NUCLEOTIDE SEQUENCE [LARGE SCALE GENOMIC DNA]</scope>
    <source>
        <strain evidence="1 2">DSM 6562</strain>
    </source>
</reference>
<protein>
    <submittedName>
        <fullName evidence="1">Beta-hydroxylase</fullName>
    </submittedName>
</protein>
<dbReference type="Proteomes" id="UP000323166">
    <property type="component" value="Unassembled WGS sequence"/>
</dbReference>
<dbReference type="EMBL" id="VNHM01000012">
    <property type="protein sequence ID" value="TYO94686.1"/>
    <property type="molecule type" value="Genomic_DNA"/>
</dbReference>
<sequence length="130" mass="15269">MIQVGTVWTYIFAPNVNNKVAGKWIYEGSAGLFRDLSPQLNKLADQGKINMAKFANKNPRHDPCPYIKHSVLCVYTHIPRDEKVRQIIKDELGLWSDIYKTEEQSNREWRPGGVHFEQYARYWKNKRGFL</sequence>
<comment type="caution">
    <text evidence="1">The sequence shown here is derived from an EMBL/GenBank/DDBJ whole genome shotgun (WGS) entry which is preliminary data.</text>
</comment>
<dbReference type="AlphaFoldDB" id="A0A5S4ZP98"/>
<evidence type="ECO:0000313" key="2">
    <source>
        <dbReference type="Proteomes" id="UP000323166"/>
    </source>
</evidence>
<dbReference type="RefSeq" id="WP_166512146.1">
    <property type="nucleotide sequence ID" value="NZ_VNHM01000012.1"/>
</dbReference>
<accession>A0A5S4ZP98</accession>
<organism evidence="1 2">
    <name type="scientific">Desulfallas thermosapovorans DSM 6562</name>
    <dbReference type="NCBI Taxonomy" id="1121431"/>
    <lineage>
        <taxon>Bacteria</taxon>
        <taxon>Bacillati</taxon>
        <taxon>Bacillota</taxon>
        <taxon>Clostridia</taxon>
        <taxon>Eubacteriales</taxon>
        <taxon>Desulfallaceae</taxon>
        <taxon>Desulfallas</taxon>
    </lineage>
</organism>
<evidence type="ECO:0000313" key="1">
    <source>
        <dbReference type="EMBL" id="TYO94686.1"/>
    </source>
</evidence>
<keyword evidence="2" id="KW-1185">Reference proteome</keyword>
<gene>
    <name evidence="1" type="ORF">LX24_02153</name>
</gene>
<name>A0A5S4ZP98_9FIRM</name>